<dbReference type="Proteomes" id="UP000886818">
    <property type="component" value="Chromosome"/>
</dbReference>
<dbReference type="InterPro" id="IPR010172">
    <property type="entry name" value="CRISPR-assoc_prot_TM1791"/>
</dbReference>
<dbReference type="RefSeq" id="WP_218282072.1">
    <property type="nucleotide sequence ID" value="NZ_CP078093.1"/>
</dbReference>
<keyword evidence="5" id="KW-1185">Reference proteome</keyword>
<evidence type="ECO:0000256" key="1">
    <source>
        <dbReference type="ARBA" id="ARBA00023118"/>
    </source>
</evidence>
<dbReference type="Pfam" id="PF03787">
    <property type="entry name" value="RAMPs"/>
    <property type="match status" value="1"/>
</dbReference>
<feature type="domain" description="CRISPR type III-associated protein" evidence="3">
    <location>
        <begin position="108"/>
        <end position="310"/>
    </location>
</feature>
<dbReference type="PANTHER" id="PTHR39965:SF1">
    <property type="entry name" value="CRISPR SYSTEM CMR SUBUNIT CMR6"/>
    <property type="match status" value="1"/>
</dbReference>
<evidence type="ECO:0000313" key="5">
    <source>
        <dbReference type="Proteomes" id="UP000886818"/>
    </source>
</evidence>
<dbReference type="EMBL" id="CP078093">
    <property type="protein sequence ID" value="QXM05373.1"/>
    <property type="molecule type" value="Genomic_DNA"/>
</dbReference>
<gene>
    <name evidence="4" type="primary">cmr6</name>
    <name evidence="4" type="ORF">KVH43_08200</name>
</gene>
<accession>A0ABX8R8M6</accession>
<dbReference type="InterPro" id="IPR005537">
    <property type="entry name" value="RAMP_III_fam"/>
</dbReference>
<protein>
    <submittedName>
        <fullName evidence="4">Type III-B CRISPR module RAMP protein Cmr6</fullName>
    </submittedName>
</protein>
<proteinExistence type="predicted"/>
<evidence type="ECO:0000259" key="3">
    <source>
        <dbReference type="Pfam" id="PF03787"/>
    </source>
</evidence>
<keyword evidence="1" id="KW-0051">Antiviral defense</keyword>
<organism evidence="4 5">
    <name type="scientific">Crassaminicella indica</name>
    <dbReference type="NCBI Taxonomy" id="2855394"/>
    <lineage>
        <taxon>Bacteria</taxon>
        <taxon>Bacillati</taxon>
        <taxon>Bacillota</taxon>
        <taxon>Clostridia</taxon>
        <taxon>Eubacteriales</taxon>
        <taxon>Clostridiaceae</taxon>
        <taxon>Crassaminicella</taxon>
    </lineage>
</organism>
<name>A0ABX8R8M6_9CLOT</name>
<dbReference type="PANTHER" id="PTHR39965">
    <property type="entry name" value="CRISPR SYSTEM CMR SUBUNIT CMR6"/>
    <property type="match status" value="1"/>
</dbReference>
<evidence type="ECO:0000313" key="4">
    <source>
        <dbReference type="EMBL" id="QXM05373.1"/>
    </source>
</evidence>
<reference evidence="4" key="1">
    <citation type="submission" date="2021-07" db="EMBL/GenBank/DDBJ databases">
        <title>Complete genome sequence of Crassaminicella sp. 143-21, isolated from a deep-sea hydrothermal vent.</title>
        <authorList>
            <person name="Li X."/>
        </authorList>
    </citation>
    <scope>NUCLEOTIDE SEQUENCE</scope>
    <source>
        <strain evidence="4">143-21</strain>
    </source>
</reference>
<feature type="compositionally biased region" description="Basic and acidic residues" evidence="2">
    <location>
        <begin position="8"/>
        <end position="21"/>
    </location>
</feature>
<sequence length="315" mass="36998">MKNKIKSKKEDKSGESKEKKDKENLKRCYTYNSLMKCLDKYKRENINKSLLINKFTSISNMDKYMYYSVNENEKKLLKSIREEYNCIKKSLQETHDWLNFSARIDDKLIIGLGNHSIFETDITLHHIYGIPYIPGSAIKGTLRNYIIQKYFKECINCDKNCNDDCKKNDKDYKIFTEIFGGKNTKGKVIFMDAFPVKSFKIKMDVMTPHHSNYYEKNVLPLDTDTPKPIKFLVLMKDSTDDDITFEFNLGIDKILANKKLSKEIESNIKNINKELCNYQIVKEFVKKNFKEALNFNGIGAKKSIGYGYFEMDREF</sequence>
<feature type="region of interest" description="Disordered" evidence="2">
    <location>
        <begin position="1"/>
        <end position="21"/>
    </location>
</feature>
<dbReference type="NCBIfam" id="TIGR01898">
    <property type="entry name" value="cas_TM1791_cmr6"/>
    <property type="match status" value="1"/>
</dbReference>
<evidence type="ECO:0000256" key="2">
    <source>
        <dbReference type="SAM" id="MobiDB-lite"/>
    </source>
</evidence>